<dbReference type="PANTHER" id="PTHR45749:SF21">
    <property type="entry name" value="DUF4371 DOMAIN-CONTAINING PROTEIN"/>
    <property type="match status" value="1"/>
</dbReference>
<evidence type="ECO:0008006" key="5">
    <source>
        <dbReference type="Google" id="ProtNLM"/>
    </source>
</evidence>
<dbReference type="InterPro" id="IPR008906">
    <property type="entry name" value="HATC_C_dom"/>
</dbReference>
<gene>
    <name evidence="3" type="ORF">EEDITHA_LOCUS2289</name>
</gene>
<dbReference type="AlphaFoldDB" id="A0AAU9TGR8"/>
<proteinExistence type="predicted"/>
<comment type="caution">
    <text evidence="3">The sequence shown here is derived from an EMBL/GenBank/DDBJ whole genome shotgun (WGS) entry which is preliminary data.</text>
</comment>
<dbReference type="InterPro" id="IPR025398">
    <property type="entry name" value="DUF4371"/>
</dbReference>
<evidence type="ECO:0000313" key="3">
    <source>
        <dbReference type="EMBL" id="CAH2085853.1"/>
    </source>
</evidence>
<feature type="domain" description="HAT C-terminal dimerisation" evidence="1">
    <location>
        <begin position="438"/>
        <end position="511"/>
    </location>
</feature>
<feature type="domain" description="DUF4371" evidence="2">
    <location>
        <begin position="3"/>
        <end position="177"/>
    </location>
</feature>
<dbReference type="Proteomes" id="UP001153954">
    <property type="component" value="Unassembled WGS sequence"/>
</dbReference>
<dbReference type="SUPFAM" id="SSF53098">
    <property type="entry name" value="Ribonuclease H-like"/>
    <property type="match status" value="1"/>
</dbReference>
<accession>A0AAU9TGR8</accession>
<protein>
    <recommendedName>
        <fullName evidence="5">Zinc finger MYM-type protein 1</fullName>
    </recommendedName>
</protein>
<keyword evidence="4" id="KW-1185">Reference proteome</keyword>
<sequence>MFDIIKFLAKQNLALRGHTENDTSINRGFFLELVHLIAKYDPVLREHLVRSKICGKISITYMSPEIQNEFIAILGNKVRQHIIGQIKKAKYYSIIFDSTPDISHKDQTSQVLRYVVIENQEVQVVESFLDFIETKDKTAEGISKMILSKLEADGLDISNCRGQAYDNAAVMAGRHSGVQQRIKEINPKVEFVSCSNHSLNLVCLHTASVEANSVTFFGTLERCYSFFSKSTHRWEVLIAATGKSLKRVQDTRWSARGDAVKMTWHHYKDILVTLEKLTETGESLNTRTDAGILLVTMQSFFFLCFLDLWSPVLYEVNDAQKYVQTKGLDIRLCAQKVNALQLVLTEKREEWAEGAISYAKNICEELGVSMKFVNVFSNYRILAVKFAFLTPAILLDSDDTICNLDYASAEIDEQDFKLERHRLRTFIAATGNENKLINADSLELLKFIVKSKLEDTLPNIIIMLRIFLTIAISNASCERSFSKLKLIKNYLRSKMSTLRLTNLAILSIDQEVCDAIDIDSAIKDFALKKSRRVKF</sequence>
<organism evidence="3 4">
    <name type="scientific">Euphydryas editha</name>
    <name type="common">Edith's checkerspot</name>
    <dbReference type="NCBI Taxonomy" id="104508"/>
    <lineage>
        <taxon>Eukaryota</taxon>
        <taxon>Metazoa</taxon>
        <taxon>Ecdysozoa</taxon>
        <taxon>Arthropoda</taxon>
        <taxon>Hexapoda</taxon>
        <taxon>Insecta</taxon>
        <taxon>Pterygota</taxon>
        <taxon>Neoptera</taxon>
        <taxon>Endopterygota</taxon>
        <taxon>Lepidoptera</taxon>
        <taxon>Glossata</taxon>
        <taxon>Ditrysia</taxon>
        <taxon>Papilionoidea</taxon>
        <taxon>Nymphalidae</taxon>
        <taxon>Nymphalinae</taxon>
        <taxon>Euphydryas</taxon>
    </lineage>
</organism>
<reference evidence="3" key="1">
    <citation type="submission" date="2022-03" db="EMBL/GenBank/DDBJ databases">
        <authorList>
            <person name="Tunstrom K."/>
        </authorList>
    </citation>
    <scope>NUCLEOTIDE SEQUENCE</scope>
</reference>
<dbReference type="Pfam" id="PF14291">
    <property type="entry name" value="DUF4371"/>
    <property type="match status" value="1"/>
</dbReference>
<evidence type="ECO:0000313" key="4">
    <source>
        <dbReference type="Proteomes" id="UP001153954"/>
    </source>
</evidence>
<evidence type="ECO:0000259" key="2">
    <source>
        <dbReference type="Pfam" id="PF14291"/>
    </source>
</evidence>
<name>A0AAU9TGR8_EUPED</name>
<evidence type="ECO:0000259" key="1">
    <source>
        <dbReference type="Pfam" id="PF05699"/>
    </source>
</evidence>
<dbReference type="GO" id="GO:0046983">
    <property type="term" value="F:protein dimerization activity"/>
    <property type="evidence" value="ECO:0007669"/>
    <property type="project" value="InterPro"/>
</dbReference>
<dbReference type="PANTHER" id="PTHR45749">
    <property type="match status" value="1"/>
</dbReference>
<dbReference type="Pfam" id="PF05699">
    <property type="entry name" value="Dimer_Tnp_hAT"/>
    <property type="match status" value="1"/>
</dbReference>
<dbReference type="InterPro" id="IPR012337">
    <property type="entry name" value="RNaseH-like_sf"/>
</dbReference>
<dbReference type="EMBL" id="CAKOGL010000004">
    <property type="protein sequence ID" value="CAH2085853.1"/>
    <property type="molecule type" value="Genomic_DNA"/>
</dbReference>